<dbReference type="EMBL" id="JAWZYT010000517">
    <property type="protein sequence ID" value="KAK4322463.1"/>
    <property type="molecule type" value="Genomic_DNA"/>
</dbReference>
<evidence type="ECO:0000256" key="2">
    <source>
        <dbReference type="ARBA" id="ARBA00022692"/>
    </source>
</evidence>
<comment type="subcellular location">
    <subcellularLocation>
        <location evidence="1">Membrane</location>
    </subcellularLocation>
</comment>
<organism evidence="5 6">
    <name type="scientific">Petrolisthes manimaculis</name>
    <dbReference type="NCBI Taxonomy" id="1843537"/>
    <lineage>
        <taxon>Eukaryota</taxon>
        <taxon>Metazoa</taxon>
        <taxon>Ecdysozoa</taxon>
        <taxon>Arthropoda</taxon>
        <taxon>Crustacea</taxon>
        <taxon>Multicrustacea</taxon>
        <taxon>Malacostraca</taxon>
        <taxon>Eumalacostraca</taxon>
        <taxon>Eucarida</taxon>
        <taxon>Decapoda</taxon>
        <taxon>Pleocyemata</taxon>
        <taxon>Anomura</taxon>
        <taxon>Galatheoidea</taxon>
        <taxon>Porcellanidae</taxon>
        <taxon>Petrolisthes</taxon>
    </lineage>
</organism>
<gene>
    <name evidence="5" type="ORF">Pmani_006803</name>
</gene>
<keyword evidence="2" id="KW-0812">Transmembrane</keyword>
<accession>A0AAE1Q9M8</accession>
<reference evidence="5" key="1">
    <citation type="submission" date="2023-11" db="EMBL/GenBank/DDBJ databases">
        <title>Genome assemblies of two species of porcelain crab, Petrolisthes cinctipes and Petrolisthes manimaculis (Anomura: Porcellanidae).</title>
        <authorList>
            <person name="Angst P."/>
        </authorList>
    </citation>
    <scope>NUCLEOTIDE SEQUENCE</scope>
    <source>
        <strain evidence="5">PB745_02</strain>
        <tissue evidence="5">Gill</tissue>
    </source>
</reference>
<dbReference type="AlphaFoldDB" id="A0AAE1Q9M8"/>
<proteinExistence type="predicted"/>
<name>A0AAE1Q9M8_9EUCA</name>
<keyword evidence="3" id="KW-1133">Transmembrane helix</keyword>
<evidence type="ECO:0000256" key="4">
    <source>
        <dbReference type="ARBA" id="ARBA00023136"/>
    </source>
</evidence>
<sequence length="86" mass="9970">MGTLFGIPWALGWLPESPRWLITQARFQEALKVLKWAAKVNRNTLPSDDVILDAMTYIEKQAYCQEGHRVLAQCFSNTAECHWRFT</sequence>
<dbReference type="GO" id="GO:0022857">
    <property type="term" value="F:transmembrane transporter activity"/>
    <property type="evidence" value="ECO:0007669"/>
    <property type="project" value="InterPro"/>
</dbReference>
<protein>
    <submittedName>
        <fullName evidence="5">Uncharacterized protein</fullName>
    </submittedName>
</protein>
<comment type="caution">
    <text evidence="5">The sequence shown here is derived from an EMBL/GenBank/DDBJ whole genome shotgun (WGS) entry which is preliminary data.</text>
</comment>
<dbReference type="Gene3D" id="1.10.286.90">
    <property type="entry name" value="MFS transporter, transmembrane helix TM10b"/>
    <property type="match status" value="1"/>
</dbReference>
<keyword evidence="6" id="KW-1185">Reference proteome</keyword>
<keyword evidence="4" id="KW-0472">Membrane</keyword>
<dbReference type="InterPro" id="IPR005828">
    <property type="entry name" value="MFS_sugar_transport-like"/>
</dbReference>
<evidence type="ECO:0000313" key="6">
    <source>
        <dbReference type="Proteomes" id="UP001292094"/>
    </source>
</evidence>
<dbReference type="Pfam" id="PF00083">
    <property type="entry name" value="Sugar_tr"/>
    <property type="match status" value="1"/>
</dbReference>
<evidence type="ECO:0000256" key="1">
    <source>
        <dbReference type="ARBA" id="ARBA00004370"/>
    </source>
</evidence>
<dbReference type="Proteomes" id="UP001292094">
    <property type="component" value="Unassembled WGS sequence"/>
</dbReference>
<evidence type="ECO:0000256" key="3">
    <source>
        <dbReference type="ARBA" id="ARBA00022989"/>
    </source>
</evidence>
<evidence type="ECO:0000313" key="5">
    <source>
        <dbReference type="EMBL" id="KAK4322463.1"/>
    </source>
</evidence>
<dbReference type="GO" id="GO:0016020">
    <property type="term" value="C:membrane"/>
    <property type="evidence" value="ECO:0007669"/>
    <property type="project" value="UniProtKB-SubCell"/>
</dbReference>